<dbReference type="InterPro" id="IPR030378">
    <property type="entry name" value="G_CP_dom"/>
</dbReference>
<name>A0A4R6U9A5_9BACI</name>
<dbReference type="InterPro" id="IPR006073">
    <property type="entry name" value="GTP-bd"/>
</dbReference>
<dbReference type="GO" id="GO:0005525">
    <property type="term" value="F:GTP binding"/>
    <property type="evidence" value="ECO:0007669"/>
    <property type="project" value="UniProtKB-KW"/>
</dbReference>
<evidence type="ECO:0000256" key="8">
    <source>
        <dbReference type="ARBA" id="ARBA00023134"/>
    </source>
</evidence>
<dbReference type="GO" id="GO:0005737">
    <property type="term" value="C:cytoplasm"/>
    <property type="evidence" value="ECO:0007669"/>
    <property type="project" value="UniProtKB-SubCell"/>
</dbReference>
<keyword evidence="5 11" id="KW-0547">Nucleotide-binding</keyword>
<comment type="similarity">
    <text evidence="11">Belongs to the TRAFAC class YlqF/YawG GTPase family. MTG1 subfamily.</text>
</comment>
<evidence type="ECO:0000256" key="4">
    <source>
        <dbReference type="ARBA" id="ARBA00022517"/>
    </source>
</evidence>
<evidence type="ECO:0000256" key="6">
    <source>
        <dbReference type="ARBA" id="ARBA00022801"/>
    </source>
</evidence>
<keyword evidence="7" id="KW-0694">RNA-binding</keyword>
<dbReference type="GO" id="GO:0006412">
    <property type="term" value="P:translation"/>
    <property type="evidence" value="ECO:0007669"/>
    <property type="project" value="TreeGrafter"/>
</dbReference>
<dbReference type="GO" id="GO:0003723">
    <property type="term" value="F:RNA binding"/>
    <property type="evidence" value="ECO:0007669"/>
    <property type="project" value="UniProtKB-KW"/>
</dbReference>
<dbReference type="Gene3D" id="3.40.50.300">
    <property type="entry name" value="P-loop containing nucleotide triphosphate hydrolases"/>
    <property type="match status" value="1"/>
</dbReference>
<dbReference type="PIRSF" id="PIRSF006230">
    <property type="entry name" value="MG442"/>
    <property type="match status" value="1"/>
</dbReference>
<proteinExistence type="inferred from homology"/>
<evidence type="ECO:0000256" key="7">
    <source>
        <dbReference type="ARBA" id="ARBA00022884"/>
    </source>
</evidence>
<dbReference type="InterPro" id="IPR023179">
    <property type="entry name" value="GTP-bd_ortho_bundle_sf"/>
</dbReference>
<dbReference type="RefSeq" id="WP_133579304.1">
    <property type="nucleotide sequence ID" value="NZ_SNYJ01000002.1"/>
</dbReference>
<evidence type="ECO:0000313" key="15">
    <source>
        <dbReference type="Proteomes" id="UP000295632"/>
    </source>
</evidence>
<dbReference type="FunFam" id="1.10.1580.10:FF:000003">
    <property type="entry name" value="Ribosome biogenesis GTPase A"/>
    <property type="match status" value="1"/>
</dbReference>
<dbReference type="PROSITE" id="PS51721">
    <property type="entry name" value="G_CP"/>
    <property type="match status" value="1"/>
</dbReference>
<keyword evidence="3 11" id="KW-0963">Cytoplasm</keyword>
<dbReference type="SUPFAM" id="SSF52540">
    <property type="entry name" value="P-loop containing nucleoside triphosphate hydrolases"/>
    <property type="match status" value="1"/>
</dbReference>
<dbReference type="PANTHER" id="PTHR45782">
    <property type="entry name" value="MITOCHONDRIAL RIBOSOME-ASSOCIATED GTPASE 1"/>
    <property type="match status" value="1"/>
</dbReference>
<evidence type="ECO:0000256" key="12">
    <source>
        <dbReference type="PIRSR" id="PIRSR006230-1"/>
    </source>
</evidence>
<keyword evidence="4" id="KW-0690">Ribosome biogenesis</keyword>
<feature type="binding site" evidence="12">
    <location>
        <position position="184"/>
    </location>
    <ligand>
        <name>GTP</name>
        <dbReference type="ChEBI" id="CHEBI:37565"/>
    </ligand>
</feature>
<keyword evidence="15" id="KW-1185">Reference proteome</keyword>
<feature type="domain" description="CP-type G" evidence="13">
    <location>
        <begin position="24"/>
        <end position="188"/>
    </location>
</feature>
<comment type="function">
    <text evidence="9">Essential protein that is required for a late step of 50S ribosomal subunit assembly. Has GTPase activity that is stimulated by interaction with the immature 50S ribosome subunit. Binds to the 23S rRNA. Required for the association of ribosomal proteins rplP and rpmA with the large subunit.</text>
</comment>
<evidence type="ECO:0000256" key="10">
    <source>
        <dbReference type="ARBA" id="ARBA00025856"/>
    </source>
</evidence>
<dbReference type="PANTHER" id="PTHR45782:SF4">
    <property type="entry name" value="MITOCHONDRIAL RIBOSOME-ASSOCIATED GTPASE 1"/>
    <property type="match status" value="1"/>
</dbReference>
<comment type="subcellular location">
    <subcellularLocation>
        <location evidence="1 11">Cytoplasm</location>
    </subcellularLocation>
</comment>
<evidence type="ECO:0000259" key="13">
    <source>
        <dbReference type="PROSITE" id="PS51721"/>
    </source>
</evidence>
<dbReference type="GO" id="GO:0042254">
    <property type="term" value="P:ribosome biogenesis"/>
    <property type="evidence" value="ECO:0007669"/>
    <property type="project" value="UniProtKB-KW"/>
</dbReference>
<comment type="caution">
    <text evidence="14">The sequence shown here is derived from an EMBL/GenBank/DDBJ whole genome shotgun (WGS) entry which is preliminary data.</text>
</comment>
<dbReference type="Pfam" id="PF01926">
    <property type="entry name" value="MMR_HSR1"/>
    <property type="match status" value="1"/>
</dbReference>
<evidence type="ECO:0000256" key="11">
    <source>
        <dbReference type="PIRNR" id="PIRNR006230"/>
    </source>
</evidence>
<dbReference type="NCBIfam" id="TIGR03596">
    <property type="entry name" value="GTPase_YlqF"/>
    <property type="match status" value="1"/>
</dbReference>
<dbReference type="InterPro" id="IPR016478">
    <property type="entry name" value="GTPase_MTG1"/>
</dbReference>
<evidence type="ECO:0000256" key="9">
    <source>
        <dbReference type="ARBA" id="ARBA00025021"/>
    </source>
</evidence>
<evidence type="ECO:0000256" key="1">
    <source>
        <dbReference type="ARBA" id="ARBA00004496"/>
    </source>
</evidence>
<comment type="function">
    <text evidence="11">Required for a late step of 50S ribosomal subunit assembly. Has GTPase activity.</text>
</comment>
<comment type="subunit">
    <text evidence="10">Interacts with ctc. Interacts with the immature 50S ribosome subunit. 2 molecules of rbgA bind to one 50S subunit.</text>
</comment>
<evidence type="ECO:0000256" key="2">
    <source>
        <dbReference type="ARBA" id="ARBA00014898"/>
    </source>
</evidence>
<keyword evidence="8 11" id="KW-0342">GTP-binding</keyword>
<reference evidence="14 15" key="1">
    <citation type="submission" date="2019-03" db="EMBL/GenBank/DDBJ databases">
        <title>Genomic Encyclopedia of Type Strains, Phase IV (KMG-IV): sequencing the most valuable type-strain genomes for metagenomic binning, comparative biology and taxonomic classification.</title>
        <authorList>
            <person name="Goeker M."/>
        </authorList>
    </citation>
    <scope>NUCLEOTIDE SEQUENCE [LARGE SCALE GENOMIC DNA]</scope>
    <source>
        <strain evidence="14 15">DSM 28697</strain>
    </source>
</reference>
<dbReference type="CDD" id="cd01856">
    <property type="entry name" value="YlqF"/>
    <property type="match status" value="1"/>
</dbReference>
<dbReference type="AlphaFoldDB" id="A0A4R6U9A5"/>
<feature type="binding site" evidence="12">
    <location>
        <begin position="68"/>
        <end position="71"/>
    </location>
    <ligand>
        <name>GTP</name>
        <dbReference type="ChEBI" id="CHEBI:37565"/>
    </ligand>
</feature>
<gene>
    <name evidence="14" type="ORF">EV213_102440</name>
</gene>
<feature type="binding site" evidence="12">
    <location>
        <begin position="140"/>
        <end position="145"/>
    </location>
    <ligand>
        <name>GTP</name>
        <dbReference type="ChEBI" id="CHEBI:37565"/>
    </ligand>
</feature>
<evidence type="ECO:0000256" key="5">
    <source>
        <dbReference type="ARBA" id="ARBA00022741"/>
    </source>
</evidence>
<accession>A0A4R6U9A5</accession>
<dbReference type="GO" id="GO:0003924">
    <property type="term" value="F:GTPase activity"/>
    <property type="evidence" value="ECO:0007669"/>
    <property type="project" value="TreeGrafter"/>
</dbReference>
<evidence type="ECO:0000313" key="14">
    <source>
        <dbReference type="EMBL" id="TDQ42406.1"/>
    </source>
</evidence>
<dbReference type="EMBL" id="SNYJ01000002">
    <property type="protein sequence ID" value="TDQ42406.1"/>
    <property type="molecule type" value="Genomic_DNA"/>
</dbReference>
<dbReference type="InterPro" id="IPR019991">
    <property type="entry name" value="GTP-bd_ribosome_bgen"/>
</dbReference>
<sequence>MKKEKQVSSLNPIQWYPGHMAKAKRQVTEKMSMIDVVIELTDARLPESARNPMVDEMTRQRPKILVLNKSDLADQAKTQQWIHYYESQGIAAIAVDSRGPQSAQKIVSACQAIMKEKRERQLKKGRRPQSIRALIVGIPNVGKSTLINMLARKKVAKTGNRPGITTAQQWIKTKSDVDLLDTPGILWPKFEDPEVGYRLALTGGIKDDILDFQEVALYGLSFFSQAYPDALKDRYKLDELAEEPFALLEQIGEKRGCMQKGGFVDTEKAAELFLREVRGGQLCRLTLEAPGLHKQEPIADTLGESPIESNDKGN</sequence>
<organism evidence="14 15">
    <name type="scientific">Aureibacillus halotolerans</name>
    <dbReference type="NCBI Taxonomy" id="1508390"/>
    <lineage>
        <taxon>Bacteria</taxon>
        <taxon>Bacillati</taxon>
        <taxon>Bacillota</taxon>
        <taxon>Bacilli</taxon>
        <taxon>Bacillales</taxon>
        <taxon>Bacillaceae</taxon>
        <taxon>Aureibacillus</taxon>
    </lineage>
</organism>
<evidence type="ECO:0000256" key="3">
    <source>
        <dbReference type="ARBA" id="ARBA00022490"/>
    </source>
</evidence>
<dbReference type="InterPro" id="IPR027417">
    <property type="entry name" value="P-loop_NTPase"/>
</dbReference>
<dbReference type="OrthoDB" id="9779790at2"/>
<keyword evidence="6" id="KW-0378">Hydrolase</keyword>
<dbReference type="Gene3D" id="1.10.1580.10">
    <property type="match status" value="1"/>
</dbReference>
<dbReference type="FunFam" id="3.40.50.300:FF:000590">
    <property type="entry name" value="Ribosome biogenesis GTPase A"/>
    <property type="match status" value="1"/>
</dbReference>
<dbReference type="Proteomes" id="UP000295632">
    <property type="component" value="Unassembled WGS sequence"/>
</dbReference>
<protein>
    <recommendedName>
        <fullName evidence="2 11">Ribosome biogenesis GTPase A</fullName>
    </recommendedName>
</protein>